<protein>
    <submittedName>
        <fullName evidence="2">Uncharacterized protein</fullName>
    </submittedName>
</protein>
<proteinExistence type="predicted"/>
<evidence type="ECO:0000256" key="1">
    <source>
        <dbReference type="SAM" id="MobiDB-lite"/>
    </source>
</evidence>
<sequence>MDLRASYPNQSGFQYRGNTARPILVLECPAVPCGSGVTCTESLLPSSMTVRVNDARTFRLVSPQSVYEANGHLDGKLSYHENDTDGGEESGGEVRWQAVHECRLQDVIGESDESQDFLGYVPGRQAGRQAGGRASYLQTVKYNPYQFSVAHGPEGTDPASTNPDDERQPHRACMLQYAFRRDGFPEGKSEHTGFSVTPGGNEEEEEME</sequence>
<feature type="region of interest" description="Disordered" evidence="1">
    <location>
        <begin position="183"/>
        <end position="208"/>
    </location>
</feature>
<dbReference type="AlphaFoldDB" id="A0A4Z2HS18"/>
<comment type="caution">
    <text evidence="2">The sequence shown here is derived from an EMBL/GenBank/DDBJ whole genome shotgun (WGS) entry which is preliminary data.</text>
</comment>
<gene>
    <name evidence="2" type="ORF">EYF80_021394</name>
</gene>
<evidence type="ECO:0000313" key="2">
    <source>
        <dbReference type="EMBL" id="TNN68341.1"/>
    </source>
</evidence>
<accession>A0A4Z2HS18</accession>
<name>A0A4Z2HS18_9TELE</name>
<reference evidence="2 3" key="1">
    <citation type="submission" date="2019-03" db="EMBL/GenBank/DDBJ databases">
        <title>First draft genome of Liparis tanakae, snailfish: a comprehensive survey of snailfish specific genes.</title>
        <authorList>
            <person name="Kim W."/>
            <person name="Song I."/>
            <person name="Jeong J.-H."/>
            <person name="Kim D."/>
            <person name="Kim S."/>
            <person name="Ryu S."/>
            <person name="Song J.Y."/>
            <person name="Lee S.K."/>
        </authorList>
    </citation>
    <scope>NUCLEOTIDE SEQUENCE [LARGE SCALE GENOMIC DNA]</scope>
    <source>
        <tissue evidence="2">Muscle</tissue>
    </source>
</reference>
<keyword evidence="3" id="KW-1185">Reference proteome</keyword>
<dbReference type="Proteomes" id="UP000314294">
    <property type="component" value="Unassembled WGS sequence"/>
</dbReference>
<organism evidence="2 3">
    <name type="scientific">Liparis tanakae</name>
    <name type="common">Tanaka's snailfish</name>
    <dbReference type="NCBI Taxonomy" id="230148"/>
    <lineage>
        <taxon>Eukaryota</taxon>
        <taxon>Metazoa</taxon>
        <taxon>Chordata</taxon>
        <taxon>Craniata</taxon>
        <taxon>Vertebrata</taxon>
        <taxon>Euteleostomi</taxon>
        <taxon>Actinopterygii</taxon>
        <taxon>Neopterygii</taxon>
        <taxon>Teleostei</taxon>
        <taxon>Neoteleostei</taxon>
        <taxon>Acanthomorphata</taxon>
        <taxon>Eupercaria</taxon>
        <taxon>Perciformes</taxon>
        <taxon>Cottioidei</taxon>
        <taxon>Cottales</taxon>
        <taxon>Liparidae</taxon>
        <taxon>Liparis</taxon>
    </lineage>
</organism>
<evidence type="ECO:0000313" key="3">
    <source>
        <dbReference type="Proteomes" id="UP000314294"/>
    </source>
</evidence>
<dbReference type="EMBL" id="SRLO01000191">
    <property type="protein sequence ID" value="TNN68341.1"/>
    <property type="molecule type" value="Genomic_DNA"/>
</dbReference>
<feature type="region of interest" description="Disordered" evidence="1">
    <location>
        <begin position="149"/>
        <end position="169"/>
    </location>
</feature>